<protein>
    <recommendedName>
        <fullName evidence="5">Gnk2-homologous domain-containing protein</fullName>
    </recommendedName>
</protein>
<dbReference type="PANTHER" id="PTHR32099">
    <property type="entry name" value="CYSTEINE-RICH REPEAT SECRETORY PROTEIN"/>
    <property type="match status" value="1"/>
</dbReference>
<dbReference type="FunFam" id="3.30.430.20:FF:000003">
    <property type="entry name" value="Cysteine-rich RLK (RECEPTOR-like protein kinase) 10"/>
    <property type="match status" value="1"/>
</dbReference>
<keyword evidence="3" id="KW-1133">Transmembrane helix</keyword>
<dbReference type="Proteomes" id="UP001141806">
    <property type="component" value="Unassembled WGS sequence"/>
</dbReference>
<dbReference type="SUPFAM" id="SSF56112">
    <property type="entry name" value="Protein kinase-like (PK-like)"/>
    <property type="match status" value="1"/>
</dbReference>
<dbReference type="AlphaFoldDB" id="A0A9Q0KSR0"/>
<keyword evidence="7" id="KW-1185">Reference proteome</keyword>
<dbReference type="FunFam" id="3.30.430.20:FF:000002">
    <property type="entry name" value="Cysteine-rich receptor-like protein kinase 10"/>
    <property type="match status" value="1"/>
</dbReference>
<dbReference type="OrthoDB" id="688481at2759"/>
<dbReference type="InterPro" id="IPR011009">
    <property type="entry name" value="Kinase-like_dom_sf"/>
</dbReference>
<dbReference type="Gene3D" id="3.30.430.20">
    <property type="entry name" value="Gnk2 domain, C-X8-C-X2-C motif"/>
    <property type="match status" value="2"/>
</dbReference>
<feature type="signal peptide" evidence="4">
    <location>
        <begin position="1"/>
        <end position="40"/>
    </location>
</feature>
<dbReference type="Pfam" id="PF01657">
    <property type="entry name" value="Stress-antifung"/>
    <property type="match status" value="2"/>
</dbReference>
<organism evidence="6 7">
    <name type="scientific">Protea cynaroides</name>
    <dbReference type="NCBI Taxonomy" id="273540"/>
    <lineage>
        <taxon>Eukaryota</taxon>
        <taxon>Viridiplantae</taxon>
        <taxon>Streptophyta</taxon>
        <taxon>Embryophyta</taxon>
        <taxon>Tracheophyta</taxon>
        <taxon>Spermatophyta</taxon>
        <taxon>Magnoliopsida</taxon>
        <taxon>Proteales</taxon>
        <taxon>Proteaceae</taxon>
        <taxon>Protea</taxon>
    </lineage>
</organism>
<dbReference type="PROSITE" id="PS51473">
    <property type="entry name" value="GNK2"/>
    <property type="match status" value="2"/>
</dbReference>
<keyword evidence="3" id="KW-0472">Membrane</keyword>
<keyword evidence="1 4" id="KW-0732">Signal</keyword>
<feature type="chain" id="PRO_5040391470" description="Gnk2-homologous domain-containing protein" evidence="4">
    <location>
        <begin position="41"/>
        <end position="387"/>
    </location>
</feature>
<evidence type="ECO:0000313" key="7">
    <source>
        <dbReference type="Proteomes" id="UP001141806"/>
    </source>
</evidence>
<sequence length="387" mass="42264">MTSSIKIQSSPSSRPSLQVMAHTGLGLLLILLSCMLTITAEPVGYACTGPSGVNYTTNNSRYLANLDLLLSSLSSNATSATGFYNTTIGDDSDKVYGLFLCRGDITTNDCQNCVETATEKIKLSCTNQTTAIAWYDYCMIRYSNQSIFSTLQQEPVIYPYGPKDISNLDQYNQTVGDLMYRLVKQAAFGGSTPVYYAAGEEKYYTGYDRVYGLVQCTPDITKNECNRCLSGSITDIPNKIYPKQGGRVLKPSCNLRYEFNSAFYEQTSSPSATPPSTSSAGIDGKGSNSNLIVLVSINVAAIISIITVSILYLRFRRRKQKLRLEDDDDQSDITSAADSLIFNFDTIKAATGNFSDANKLGEGGFGAVYKIQSNAHNWIGRSVTISF</sequence>
<accession>A0A9Q0KSR0</accession>
<feature type="domain" description="Gnk2-homologous" evidence="5">
    <location>
        <begin position="153"/>
        <end position="262"/>
    </location>
</feature>
<dbReference type="InterPro" id="IPR002902">
    <property type="entry name" value="GNK2"/>
</dbReference>
<dbReference type="Gene3D" id="3.30.200.20">
    <property type="entry name" value="Phosphorylase Kinase, domain 1"/>
    <property type="match status" value="1"/>
</dbReference>
<evidence type="ECO:0000256" key="4">
    <source>
        <dbReference type="SAM" id="SignalP"/>
    </source>
</evidence>
<name>A0A9Q0KSR0_9MAGN</name>
<evidence type="ECO:0000256" key="3">
    <source>
        <dbReference type="SAM" id="Phobius"/>
    </source>
</evidence>
<evidence type="ECO:0000313" key="6">
    <source>
        <dbReference type="EMBL" id="KAJ4976016.1"/>
    </source>
</evidence>
<gene>
    <name evidence="6" type="ORF">NE237_001122</name>
</gene>
<reference evidence="6" key="1">
    <citation type="journal article" date="2023" name="Plant J.">
        <title>The genome of the king protea, Protea cynaroides.</title>
        <authorList>
            <person name="Chang J."/>
            <person name="Duong T.A."/>
            <person name="Schoeman C."/>
            <person name="Ma X."/>
            <person name="Roodt D."/>
            <person name="Barker N."/>
            <person name="Li Z."/>
            <person name="Van de Peer Y."/>
            <person name="Mizrachi E."/>
        </authorList>
    </citation>
    <scope>NUCLEOTIDE SEQUENCE</scope>
    <source>
        <tissue evidence="6">Young leaves</tissue>
    </source>
</reference>
<proteinExistence type="predicted"/>
<comment type="caution">
    <text evidence="6">The sequence shown here is derived from an EMBL/GenBank/DDBJ whole genome shotgun (WGS) entry which is preliminary data.</text>
</comment>
<keyword evidence="2" id="KW-0677">Repeat</keyword>
<evidence type="ECO:0000259" key="5">
    <source>
        <dbReference type="PROSITE" id="PS51473"/>
    </source>
</evidence>
<keyword evidence="3" id="KW-0812">Transmembrane</keyword>
<dbReference type="PANTHER" id="PTHR32099:SF42">
    <property type="entry name" value="CYSTEINE-RICH RECEPTOR-LIKE PROTEIN KINASE 9-RELATED"/>
    <property type="match status" value="1"/>
</dbReference>
<evidence type="ECO:0000256" key="2">
    <source>
        <dbReference type="ARBA" id="ARBA00022737"/>
    </source>
</evidence>
<dbReference type="InterPro" id="IPR038408">
    <property type="entry name" value="GNK2_sf"/>
</dbReference>
<evidence type="ECO:0000256" key="1">
    <source>
        <dbReference type="ARBA" id="ARBA00022729"/>
    </source>
</evidence>
<dbReference type="PROSITE" id="PS51257">
    <property type="entry name" value="PROKAR_LIPOPROTEIN"/>
    <property type="match status" value="1"/>
</dbReference>
<feature type="domain" description="Gnk2-homologous" evidence="5">
    <location>
        <begin position="43"/>
        <end position="147"/>
    </location>
</feature>
<feature type="transmembrane region" description="Helical" evidence="3">
    <location>
        <begin position="291"/>
        <end position="313"/>
    </location>
</feature>
<dbReference type="CDD" id="cd23509">
    <property type="entry name" value="Gnk2-like"/>
    <property type="match status" value="2"/>
</dbReference>
<dbReference type="EMBL" id="JAMYWD010000003">
    <property type="protein sequence ID" value="KAJ4976016.1"/>
    <property type="molecule type" value="Genomic_DNA"/>
</dbReference>